<accession>A0ABQ1GE85</accession>
<evidence type="ECO:0000313" key="1">
    <source>
        <dbReference type="EMBL" id="GGA41832.1"/>
    </source>
</evidence>
<keyword evidence="2" id="KW-1185">Reference proteome</keyword>
<evidence type="ECO:0008006" key="3">
    <source>
        <dbReference type="Google" id="ProtNLM"/>
    </source>
</evidence>
<dbReference type="InterPro" id="IPR043504">
    <property type="entry name" value="Peptidase_S1_PA_chymotrypsin"/>
</dbReference>
<reference evidence="2" key="1">
    <citation type="journal article" date="2019" name="Int. J. Syst. Evol. Microbiol.">
        <title>The Global Catalogue of Microorganisms (GCM) 10K type strain sequencing project: providing services to taxonomists for standard genome sequencing and annotation.</title>
        <authorList>
            <consortium name="The Broad Institute Genomics Platform"/>
            <consortium name="The Broad Institute Genome Sequencing Center for Infectious Disease"/>
            <person name="Wu L."/>
            <person name="Ma J."/>
        </authorList>
    </citation>
    <scope>NUCLEOTIDE SEQUENCE [LARGE SCALE GENOMIC DNA]</scope>
    <source>
        <strain evidence="2">CGMCC 1.15439</strain>
    </source>
</reference>
<dbReference type="RefSeq" id="WP_188795918.1">
    <property type="nucleotide sequence ID" value="NZ_BMJA01000003.1"/>
</dbReference>
<proteinExistence type="predicted"/>
<dbReference type="Proteomes" id="UP000620046">
    <property type="component" value="Unassembled WGS sequence"/>
</dbReference>
<evidence type="ECO:0000313" key="2">
    <source>
        <dbReference type="Proteomes" id="UP000620046"/>
    </source>
</evidence>
<dbReference type="EMBL" id="BMJA01000003">
    <property type="protein sequence ID" value="GGA41832.1"/>
    <property type="molecule type" value="Genomic_DNA"/>
</dbReference>
<dbReference type="SUPFAM" id="SSF50494">
    <property type="entry name" value="Trypsin-like serine proteases"/>
    <property type="match status" value="1"/>
</dbReference>
<comment type="caution">
    <text evidence="1">The sequence shown here is derived from an EMBL/GenBank/DDBJ whole genome shotgun (WGS) entry which is preliminary data.</text>
</comment>
<organism evidence="1 2">
    <name type="scientific">Dyella nitratireducens</name>
    <dbReference type="NCBI Taxonomy" id="1849580"/>
    <lineage>
        <taxon>Bacteria</taxon>
        <taxon>Pseudomonadati</taxon>
        <taxon>Pseudomonadota</taxon>
        <taxon>Gammaproteobacteria</taxon>
        <taxon>Lysobacterales</taxon>
        <taxon>Rhodanobacteraceae</taxon>
        <taxon>Dyella</taxon>
    </lineage>
</organism>
<name>A0ABQ1GE85_9GAMM</name>
<protein>
    <recommendedName>
        <fullName evidence="3">Trypsin-like peptidase domain-containing protein</fullName>
    </recommendedName>
</protein>
<gene>
    <name evidence="1" type="ORF">GCM10010981_33550</name>
</gene>
<sequence>MATLAEALEVKLRVERRLLALQGVHTVGLGGKVTAGLPTGEVAIRVQVTQKKPLSEIPAEERIPETIDGIKTDVIQSARAVKYSTLSGGVEIEFIDSSTAGTITMDSGTLGCFARTTGATPQVVLLSNDHVLYGETPRRKDGDPVLVESSTGCVQKTVAFNFKTAGNNDPLVDAAIATLASGTDWQAQIHGVAVKGILDFRQSNLSHLPTSVQNQITNHTYHVNKYGATTSLKGGVIIDINATTDTMSGQLQIKPDSGNDYFSKPGDSGSAIYDDNGYVIGLLWGGDPILPKSDPHYIPPPWNSVGSHIGDVQDKLSITIATNEPAVVYHVGGKPQLHPAFARVYTDLSAVGRQKEFVRLYGHHSEEFRRLLKDSRPFLVAWHRNHGPKIVRSLFDLANDRLGTLPTSFEGQTWTDCLERIEQVLIRVGSDELRVNMRKYRDMALRLGGRTYQEVLGFLLTAGIDTSHSSPHEEHTS</sequence>
<dbReference type="Gene3D" id="2.40.10.10">
    <property type="entry name" value="Trypsin-like serine proteases"/>
    <property type="match status" value="1"/>
</dbReference>
<dbReference type="InterPro" id="IPR009003">
    <property type="entry name" value="Peptidase_S1_PA"/>
</dbReference>